<accession>A0A016SV43</accession>
<gene>
    <name evidence="1" type="primary">Acey_s0172.g367</name>
    <name evidence="1" type="ORF">Y032_0172g367</name>
</gene>
<sequence length="81" mass="9252">MVHKLLISPESHISAKLFTLVPSRTRGGNRKVFYQRGRTKLRMHSFAIRACSDYLKLTKDFAISSPFGQFKRVMAKKVLGP</sequence>
<evidence type="ECO:0000313" key="1">
    <source>
        <dbReference type="EMBL" id="EYB94395.1"/>
    </source>
</evidence>
<keyword evidence="2" id="KW-1185">Reference proteome</keyword>
<name>A0A016SV43_9BILA</name>
<dbReference type="AlphaFoldDB" id="A0A016SV43"/>
<comment type="caution">
    <text evidence="1">The sequence shown here is derived from an EMBL/GenBank/DDBJ whole genome shotgun (WGS) entry which is preliminary data.</text>
</comment>
<organism evidence="1 2">
    <name type="scientific">Ancylostoma ceylanicum</name>
    <dbReference type="NCBI Taxonomy" id="53326"/>
    <lineage>
        <taxon>Eukaryota</taxon>
        <taxon>Metazoa</taxon>
        <taxon>Ecdysozoa</taxon>
        <taxon>Nematoda</taxon>
        <taxon>Chromadorea</taxon>
        <taxon>Rhabditida</taxon>
        <taxon>Rhabditina</taxon>
        <taxon>Rhabditomorpha</taxon>
        <taxon>Strongyloidea</taxon>
        <taxon>Ancylostomatidae</taxon>
        <taxon>Ancylostomatinae</taxon>
        <taxon>Ancylostoma</taxon>
    </lineage>
</organism>
<dbReference type="Proteomes" id="UP000024635">
    <property type="component" value="Unassembled WGS sequence"/>
</dbReference>
<protein>
    <submittedName>
        <fullName evidence="1">Uncharacterized protein</fullName>
    </submittedName>
</protein>
<proteinExistence type="predicted"/>
<dbReference type="EMBL" id="JARK01001508">
    <property type="protein sequence ID" value="EYB94395.1"/>
    <property type="molecule type" value="Genomic_DNA"/>
</dbReference>
<reference evidence="2" key="1">
    <citation type="journal article" date="2015" name="Nat. Genet.">
        <title>The genome and transcriptome of the zoonotic hookworm Ancylostoma ceylanicum identify infection-specific gene families.</title>
        <authorList>
            <person name="Schwarz E.M."/>
            <person name="Hu Y."/>
            <person name="Antoshechkin I."/>
            <person name="Miller M.M."/>
            <person name="Sternberg P.W."/>
            <person name="Aroian R.V."/>
        </authorList>
    </citation>
    <scope>NUCLEOTIDE SEQUENCE</scope>
    <source>
        <strain evidence="2">HY135</strain>
    </source>
</reference>
<evidence type="ECO:0000313" key="2">
    <source>
        <dbReference type="Proteomes" id="UP000024635"/>
    </source>
</evidence>